<dbReference type="AlphaFoldDB" id="A0A0K2U5Q6"/>
<dbReference type="EMBL" id="HACA01015906">
    <property type="protein sequence ID" value="CDW33267.1"/>
    <property type="molecule type" value="Transcribed_RNA"/>
</dbReference>
<feature type="non-terminal residue" evidence="2">
    <location>
        <position position="1"/>
    </location>
</feature>
<accession>A0A0K2U5Q6</accession>
<proteinExistence type="predicted"/>
<evidence type="ECO:0000313" key="2">
    <source>
        <dbReference type="EMBL" id="CDW33267.1"/>
    </source>
</evidence>
<protein>
    <submittedName>
        <fullName evidence="2">Uncharacterized protein</fullName>
    </submittedName>
</protein>
<evidence type="ECO:0000256" key="1">
    <source>
        <dbReference type="SAM" id="Phobius"/>
    </source>
</evidence>
<organism evidence="2">
    <name type="scientific">Lepeophtheirus salmonis</name>
    <name type="common">Salmon louse</name>
    <name type="synonym">Caligus salmonis</name>
    <dbReference type="NCBI Taxonomy" id="72036"/>
    <lineage>
        <taxon>Eukaryota</taxon>
        <taxon>Metazoa</taxon>
        <taxon>Ecdysozoa</taxon>
        <taxon>Arthropoda</taxon>
        <taxon>Crustacea</taxon>
        <taxon>Multicrustacea</taxon>
        <taxon>Hexanauplia</taxon>
        <taxon>Copepoda</taxon>
        <taxon>Siphonostomatoida</taxon>
        <taxon>Caligidae</taxon>
        <taxon>Lepeophtheirus</taxon>
    </lineage>
</organism>
<name>A0A0K2U5Q6_LEPSM</name>
<keyword evidence="1" id="KW-0812">Transmembrane</keyword>
<keyword evidence="1" id="KW-1133">Transmembrane helix</keyword>
<feature type="transmembrane region" description="Helical" evidence="1">
    <location>
        <begin position="137"/>
        <end position="156"/>
    </location>
</feature>
<sequence length="169" mass="18952">KNSIQSPNKMLPSGVKNVRFSNVESMDIVKVQNNYIGPTEEDTDDEDSMINSSSDDSILRTRATCFLSSLVPHFWPCSKSIRDDYEDDISLEDITSYLHPGAHEYVDEDLEELNASILQKTQSLYILQDKTSTPDKLFTGVLIASTAIAILVLFIYQNFGSGNLGKRHQ</sequence>
<reference evidence="2" key="1">
    <citation type="submission" date="2014-05" db="EMBL/GenBank/DDBJ databases">
        <authorList>
            <person name="Chronopoulou M."/>
        </authorList>
    </citation>
    <scope>NUCLEOTIDE SEQUENCE</scope>
    <source>
        <tissue evidence="2">Whole organism</tissue>
    </source>
</reference>
<keyword evidence="1" id="KW-0472">Membrane</keyword>